<name>A0A0H3FB66_RAHSY</name>
<dbReference type="HOGENOM" id="CLU_009583_8_1_6"/>
<feature type="domain" description="Glycosyl transferase family 1" evidence="1">
    <location>
        <begin position="194"/>
        <end position="352"/>
    </location>
</feature>
<dbReference type="RefSeq" id="WP_013575077.1">
    <property type="nucleotide sequence ID" value="NC_015061.1"/>
</dbReference>
<accession>A0A0H3FB66</accession>
<dbReference type="InterPro" id="IPR001296">
    <property type="entry name" value="Glyco_trans_1"/>
</dbReference>
<dbReference type="KEGG" id="rah:Rahaq_1757"/>
<dbReference type="AlphaFoldDB" id="A0A0H3FB66"/>
<dbReference type="SUPFAM" id="SSF53756">
    <property type="entry name" value="UDP-Glycosyltransferase/glycogen phosphorylase"/>
    <property type="match status" value="1"/>
</dbReference>
<organism evidence="3 4">
    <name type="scientific">Rahnella sp. (strain Y9602)</name>
    <dbReference type="NCBI Taxonomy" id="2703885"/>
    <lineage>
        <taxon>Bacteria</taxon>
        <taxon>Pseudomonadati</taxon>
        <taxon>Pseudomonadota</taxon>
        <taxon>Gammaproteobacteria</taxon>
        <taxon>Enterobacterales</taxon>
        <taxon>Yersiniaceae</taxon>
        <taxon>Rahnella</taxon>
    </lineage>
</organism>
<dbReference type="EMBL" id="CP002505">
    <property type="protein sequence ID" value="ADW73375.1"/>
    <property type="molecule type" value="Genomic_DNA"/>
</dbReference>
<dbReference type="GO" id="GO:1901135">
    <property type="term" value="P:carbohydrate derivative metabolic process"/>
    <property type="evidence" value="ECO:0007669"/>
    <property type="project" value="UniProtKB-ARBA"/>
</dbReference>
<keyword evidence="3" id="KW-0808">Transferase</keyword>
<evidence type="ECO:0000259" key="2">
    <source>
        <dbReference type="Pfam" id="PF13477"/>
    </source>
</evidence>
<dbReference type="Pfam" id="PF00534">
    <property type="entry name" value="Glycos_transf_1"/>
    <property type="match status" value="1"/>
</dbReference>
<gene>
    <name evidence="3" type="ordered locus">Rahaq_1757</name>
</gene>
<dbReference type="eggNOG" id="COG0438">
    <property type="taxonomic scope" value="Bacteria"/>
</dbReference>
<reference evidence="3 4" key="2">
    <citation type="journal article" date="2012" name="J. Bacteriol.">
        <title>Complete Genome Sequence of Rahnella sp. Strain Y9602, a Gammaproteobacterium Isolate from Metal- and Radionuclide-Contaminated Soil.</title>
        <authorList>
            <person name="Martinez R.J."/>
            <person name="Bruce D."/>
            <person name="Detter C."/>
            <person name="Goodwin L.A."/>
            <person name="Han J."/>
            <person name="Han C.S."/>
            <person name="Held B."/>
            <person name="Land M.L."/>
            <person name="Mikhailova N."/>
            <person name="Nolan M."/>
            <person name="Pennacchio L."/>
            <person name="Pitluck S."/>
            <person name="Tapia R."/>
            <person name="Woyke T."/>
            <person name="Sobecky P.A."/>
        </authorList>
    </citation>
    <scope>NUCLEOTIDE SEQUENCE [LARGE SCALE GENOMIC DNA]</scope>
    <source>
        <strain evidence="3 4">Y9602</strain>
    </source>
</reference>
<proteinExistence type="predicted"/>
<dbReference type="GO" id="GO:0016757">
    <property type="term" value="F:glycosyltransferase activity"/>
    <property type="evidence" value="ECO:0007669"/>
    <property type="project" value="InterPro"/>
</dbReference>
<reference evidence="4" key="1">
    <citation type="submission" date="2011-01" db="EMBL/GenBank/DDBJ databases">
        <title>Complete sequence of chromosome of Rahnella sp. Y9602.</title>
        <authorList>
            <consortium name="US DOE Joint Genome Institute"/>
            <person name="Lucas S."/>
            <person name="Copeland A."/>
            <person name="Lapidus A."/>
            <person name="Cheng J.-F."/>
            <person name="Goodwin L."/>
            <person name="Pitluck S."/>
            <person name="Lu M."/>
            <person name="Detter J.C."/>
            <person name="Han C."/>
            <person name="Tapia R."/>
            <person name="Land M."/>
            <person name="Hauser L."/>
            <person name="Kyrpides N."/>
            <person name="Ivanova N."/>
            <person name="Ovchinnikova G."/>
            <person name="Pagani I."/>
            <person name="Sobecky P.A."/>
            <person name="Martinez R.J."/>
            <person name="Woyke T."/>
        </authorList>
    </citation>
    <scope>NUCLEOTIDE SEQUENCE [LARGE SCALE GENOMIC DNA]</scope>
    <source>
        <strain evidence="4">Y9602</strain>
    </source>
</reference>
<dbReference type="Gene3D" id="3.40.50.2000">
    <property type="entry name" value="Glycogen Phosphorylase B"/>
    <property type="match status" value="2"/>
</dbReference>
<dbReference type="PANTHER" id="PTHR12526:SF638">
    <property type="entry name" value="SPORE COAT PROTEIN SA"/>
    <property type="match status" value="1"/>
</dbReference>
<evidence type="ECO:0000259" key="1">
    <source>
        <dbReference type="Pfam" id="PF00534"/>
    </source>
</evidence>
<dbReference type="CDD" id="cd03808">
    <property type="entry name" value="GT4_CapM-like"/>
    <property type="match status" value="1"/>
</dbReference>
<dbReference type="Pfam" id="PF13477">
    <property type="entry name" value="Glyco_trans_4_2"/>
    <property type="match status" value="1"/>
</dbReference>
<dbReference type="OrthoDB" id="9775208at2"/>
<evidence type="ECO:0000313" key="3">
    <source>
        <dbReference type="EMBL" id="ADW73375.1"/>
    </source>
</evidence>
<dbReference type="PANTHER" id="PTHR12526">
    <property type="entry name" value="GLYCOSYLTRANSFERASE"/>
    <property type="match status" value="1"/>
</dbReference>
<sequence>MRKICYFINSDWYFDLHWIERALCAQEAGYQIHIITNFVDQLLLSKLVKMGFICHNSSISAQSVNPVKFACELINTTKLIKSINVDVLHCITIKPCLIGGLYAKIFSKNIVISFVGLGRVFTEKKFKFSLLKRLIRPLYNFIFSNEKSLITFEHESDRLCILNSLKVDKNRTVIINGAGINIIDFPYSKESSREIPVVLFASRLLWSKGLTDLINVRNRLYLEGVKFTLNVAGIPTPNDPDAIPLGFLEEAHKKGEINWLGKCDDMNKLIKDANIVALPSVYPEGIPRILLEASSVGRAIISYNVGGCSSLIENNKNGFIIDKSDVNTLTECLKYLILNADVRARMGENGRSLIEGRFCSRIITKETINLYDYLLTNKFE</sequence>
<dbReference type="InterPro" id="IPR028098">
    <property type="entry name" value="Glyco_trans_4-like_N"/>
</dbReference>
<dbReference type="Proteomes" id="UP000007257">
    <property type="component" value="Chromosome"/>
</dbReference>
<feature type="domain" description="Glycosyltransferase subfamily 4-like N-terminal" evidence="2">
    <location>
        <begin position="3"/>
        <end position="144"/>
    </location>
</feature>
<protein>
    <submittedName>
        <fullName evidence="3">Glycosyl transferase group 1</fullName>
    </submittedName>
</protein>
<evidence type="ECO:0000313" key="4">
    <source>
        <dbReference type="Proteomes" id="UP000007257"/>
    </source>
</evidence>